<feature type="transmembrane region" description="Helical" evidence="1">
    <location>
        <begin position="49"/>
        <end position="71"/>
    </location>
</feature>
<gene>
    <name evidence="2" type="ORF">BK666_08955</name>
</gene>
<reference evidence="2 3" key="1">
    <citation type="submission" date="2016-10" db="EMBL/GenBank/DDBJ databases">
        <title>Comparative genome analysis of multiple Pseudomonas spp. focuses on biocontrol and plant growth promoting traits.</title>
        <authorList>
            <person name="Tao X.-Y."/>
            <person name="Taylor C.G."/>
        </authorList>
    </citation>
    <scope>NUCLEOTIDE SEQUENCE [LARGE SCALE GENOMIC DNA]</scope>
    <source>
        <strain evidence="2 3">37A10</strain>
    </source>
</reference>
<keyword evidence="1" id="KW-1133">Transmembrane helix</keyword>
<dbReference type="RefSeq" id="WP_123509318.1">
    <property type="nucleotide sequence ID" value="NZ_MOBQ01000011.1"/>
</dbReference>
<dbReference type="AlphaFoldDB" id="A0A423K9F5"/>
<keyword evidence="1" id="KW-0812">Transmembrane</keyword>
<evidence type="ECO:0000256" key="1">
    <source>
        <dbReference type="SAM" id="Phobius"/>
    </source>
</evidence>
<proteinExistence type="predicted"/>
<evidence type="ECO:0000313" key="3">
    <source>
        <dbReference type="Proteomes" id="UP000285349"/>
    </source>
</evidence>
<protein>
    <submittedName>
        <fullName evidence="2">Uncharacterized protein</fullName>
    </submittedName>
</protein>
<dbReference type="OrthoDB" id="9792301at2"/>
<accession>A0A423K9F5</accession>
<evidence type="ECO:0000313" key="2">
    <source>
        <dbReference type="EMBL" id="RON48543.1"/>
    </source>
</evidence>
<organism evidence="2 3">
    <name type="scientific">Pseudomonas frederiksbergensis</name>
    <dbReference type="NCBI Taxonomy" id="104087"/>
    <lineage>
        <taxon>Bacteria</taxon>
        <taxon>Pseudomonadati</taxon>
        <taxon>Pseudomonadota</taxon>
        <taxon>Gammaproteobacteria</taxon>
        <taxon>Pseudomonadales</taxon>
        <taxon>Pseudomonadaceae</taxon>
        <taxon>Pseudomonas</taxon>
    </lineage>
</organism>
<keyword evidence="1" id="KW-0472">Membrane</keyword>
<name>A0A423K9F5_9PSED</name>
<dbReference type="Proteomes" id="UP000285349">
    <property type="component" value="Unassembled WGS sequence"/>
</dbReference>
<dbReference type="EMBL" id="MOBQ01000011">
    <property type="protein sequence ID" value="RON48543.1"/>
    <property type="molecule type" value="Genomic_DNA"/>
</dbReference>
<sequence>MAESELEQHKEQTRLFYEQQRVIQARFSEQQLAMSSEQLKYPYGPWREVLFYPLALAFGLICIGALLGYGLSKLV</sequence>
<comment type="caution">
    <text evidence="2">The sequence shown here is derived from an EMBL/GenBank/DDBJ whole genome shotgun (WGS) entry which is preliminary data.</text>
</comment>